<protein>
    <submittedName>
        <fullName evidence="2">ABC transporter, permease protein 2 (Cluster 1, maltose/g3p/polyamine/iron)</fullName>
    </submittedName>
</protein>
<feature type="compositionally biased region" description="Low complexity" evidence="1">
    <location>
        <begin position="259"/>
        <end position="269"/>
    </location>
</feature>
<proteinExistence type="predicted"/>
<feature type="region of interest" description="Disordered" evidence="1">
    <location>
        <begin position="220"/>
        <end position="239"/>
    </location>
</feature>
<reference evidence="2" key="1">
    <citation type="submission" date="2020-02" db="EMBL/GenBank/DDBJ databases">
        <authorList>
            <person name="Meier V. D."/>
        </authorList>
    </citation>
    <scope>NUCLEOTIDE SEQUENCE</scope>
    <source>
        <strain evidence="2">AVDCRST_MAG19</strain>
    </source>
</reference>
<evidence type="ECO:0000313" key="2">
    <source>
        <dbReference type="EMBL" id="CAA9556608.1"/>
    </source>
</evidence>
<feature type="non-terminal residue" evidence="2">
    <location>
        <position position="1"/>
    </location>
</feature>
<feature type="compositionally biased region" description="Low complexity" evidence="1">
    <location>
        <begin position="25"/>
        <end position="54"/>
    </location>
</feature>
<name>A0A6J4USE3_9BACT</name>
<organism evidence="2">
    <name type="scientific">uncultured Thermomicrobiales bacterium</name>
    <dbReference type="NCBI Taxonomy" id="1645740"/>
    <lineage>
        <taxon>Bacteria</taxon>
        <taxon>Pseudomonadati</taxon>
        <taxon>Thermomicrobiota</taxon>
        <taxon>Thermomicrobia</taxon>
        <taxon>Thermomicrobiales</taxon>
        <taxon>environmental samples</taxon>
    </lineage>
</organism>
<dbReference type="EMBL" id="CADCWL010000055">
    <property type="protein sequence ID" value="CAA9556608.1"/>
    <property type="molecule type" value="Genomic_DNA"/>
</dbReference>
<evidence type="ECO:0000256" key="1">
    <source>
        <dbReference type="SAM" id="MobiDB-lite"/>
    </source>
</evidence>
<accession>A0A6J4USE3</accession>
<sequence>DQSIDAGRRRSRRRSGVGAGRRPDAACGRRGAGARPAAAPGADSLPPLAPARPRLGGDDRAVLLDGHHLAEAAPGAARVPPDLVARGVHSRSLAVAERPDHRQLPRLLPQQPFRHHLDHPAHPAHERGGWLRVCQDGFSGPGPPLLGRPQHDDDSLYGFDHSIVRPDVAARLDQHLLGADRAGRRQPVRYLLDAPVHLVHPQRPARRGPDRRRVGVRHLLPDRDPALPSGAGRARDPDLHRPVGQFSLAAGRAQRARPLHAAARAGAVPRPRRDRCRRHRRRVVGLGHPRPRRLRLRPAQVHRGDRAKRAEGL</sequence>
<dbReference type="AlphaFoldDB" id="A0A6J4USE3"/>
<gene>
    <name evidence="2" type="ORF">AVDCRST_MAG19-1266</name>
</gene>
<feature type="non-terminal residue" evidence="2">
    <location>
        <position position="313"/>
    </location>
</feature>
<feature type="compositionally biased region" description="Basic and acidic residues" evidence="1">
    <location>
        <begin position="302"/>
        <end position="313"/>
    </location>
</feature>
<feature type="compositionally biased region" description="Basic residues" evidence="1">
    <location>
        <begin position="270"/>
        <end position="296"/>
    </location>
</feature>
<feature type="region of interest" description="Disordered" evidence="1">
    <location>
        <begin position="1"/>
        <end position="59"/>
    </location>
</feature>
<feature type="region of interest" description="Disordered" evidence="1">
    <location>
        <begin position="251"/>
        <end position="313"/>
    </location>
</feature>